<accession>A0AAU7QUX6</accession>
<sequence>MSAHTESRHFPEGELSTGDTSLVVLRTTDRRRTSNHTLIDISHRLRPRDYTIATLLDEHTTLTTEHLTSILFSNPTTCRHRLQLLRRLGFIDRFIRNRPGAPNPVCWLPGLLSARYVALARDESPPTARALRERQDRVYSSPTLEHLLAVNDVFVSLLVHARRHPGAALTRWWSERTTAAAFGHRIKPDGHGVWTDGNDETGFFIELDRGTEPIGRLVDKLASHRKLRAEGGPQYPILFVLPGRLREQNLHRKLADRPEPSLIVATTSPESGPDPAGPVWRLAGNGRHRLTLADLPSSHGQPGPLAPGPARRADHPLRLVLGSAA</sequence>
<dbReference type="Pfam" id="PF13814">
    <property type="entry name" value="Replic_Relax"/>
    <property type="match status" value="1"/>
</dbReference>
<protein>
    <submittedName>
        <fullName evidence="2">Replication-relaxation family protein</fullName>
    </submittedName>
</protein>
<name>A0AAU7QUX6_9ACTN</name>
<reference evidence="2" key="1">
    <citation type="submission" date="2024-06" db="EMBL/GenBank/DDBJ databases">
        <title>Micromonospora sp. strain HUAS YX12 genome sequences.</title>
        <authorList>
            <person name="Mo P."/>
        </authorList>
    </citation>
    <scope>NUCLEOTIDE SEQUENCE</scope>
    <source>
        <strain evidence="2">HUAS YX12</strain>
    </source>
</reference>
<dbReference type="InterPro" id="IPR025855">
    <property type="entry name" value="Replic_Relax"/>
</dbReference>
<evidence type="ECO:0000256" key="1">
    <source>
        <dbReference type="SAM" id="MobiDB-lite"/>
    </source>
</evidence>
<organism evidence="2">
    <name type="scientific">Micromonospora sp. HUAS YX12</name>
    <dbReference type="NCBI Taxonomy" id="3156396"/>
    <lineage>
        <taxon>Bacteria</taxon>
        <taxon>Bacillati</taxon>
        <taxon>Actinomycetota</taxon>
        <taxon>Actinomycetes</taxon>
        <taxon>Micromonosporales</taxon>
        <taxon>Micromonosporaceae</taxon>
        <taxon>Micromonospora</taxon>
    </lineage>
</organism>
<evidence type="ECO:0000313" key="2">
    <source>
        <dbReference type="EMBL" id="XBT79836.1"/>
    </source>
</evidence>
<feature type="region of interest" description="Disordered" evidence="1">
    <location>
        <begin position="293"/>
        <end position="314"/>
    </location>
</feature>
<dbReference type="RefSeq" id="WP_349876326.1">
    <property type="nucleotide sequence ID" value="NZ_CP157974.1"/>
</dbReference>
<dbReference type="EMBL" id="CP157974">
    <property type="protein sequence ID" value="XBT79836.1"/>
    <property type="molecule type" value="Genomic_DNA"/>
</dbReference>
<dbReference type="AlphaFoldDB" id="A0AAU7QUX6"/>
<proteinExistence type="predicted"/>
<gene>
    <name evidence="2" type="ORF">ABIH81_19480</name>
</gene>